<protein>
    <submittedName>
        <fullName evidence="6">Vacuolar protein sorting-associated protein 8-like</fullName>
    </submittedName>
</protein>
<dbReference type="EMBL" id="CAMXCT010002260">
    <property type="protein sequence ID" value="CAI3996903.1"/>
    <property type="molecule type" value="Genomic_DNA"/>
</dbReference>
<dbReference type="Gene3D" id="2.130.10.10">
    <property type="entry name" value="YVTN repeat-like/Quinoprotein amine dehydrogenase"/>
    <property type="match status" value="1"/>
</dbReference>
<dbReference type="SMART" id="SM00320">
    <property type="entry name" value="WD40"/>
    <property type="match status" value="2"/>
</dbReference>
<dbReference type="PANTHER" id="PTHR12616">
    <property type="entry name" value="VACUOLAR PROTEIN SORTING VPS41"/>
    <property type="match status" value="1"/>
</dbReference>
<feature type="domain" description="Vacuolar protein sorting-associated protein 8 central" evidence="3">
    <location>
        <begin position="717"/>
        <end position="813"/>
    </location>
</feature>
<dbReference type="InterPro" id="IPR001680">
    <property type="entry name" value="WD40_rpt"/>
</dbReference>
<dbReference type="SUPFAM" id="SSF50978">
    <property type="entry name" value="WD40 repeat-like"/>
    <property type="match status" value="1"/>
</dbReference>
<comment type="caution">
    <text evidence="4">The sequence shown here is derived from an EMBL/GenBank/DDBJ whole genome shotgun (WGS) entry which is preliminary data.</text>
</comment>
<dbReference type="GO" id="GO:0030897">
    <property type="term" value="C:HOPS complex"/>
    <property type="evidence" value="ECO:0007669"/>
    <property type="project" value="TreeGrafter"/>
</dbReference>
<sequence>MDTQIGYFHELLIGRHDPSRLPAQARWAGRGFTESCRAVEATVAMKMPRNLRHVFEDDDSSSDEKVDPATSEKAQEKTHGDRMRAAMPPASERGQSCEDATQVFLESPFEWCLEHERSLLQSSNGDLPDERDSGNCNGKATAAGASSLAEALQAARIPRLVEVKPCSELRRLLAQEVGLPTCVAASNKLVGVGTLRGAVVLLDNKLQDVPKDNKPQVLSPGEEASAVTSAAFSIDGGSLLVGHKSGQLALWDLASQKVACVVQDVHSSPVLSLAFCRPSWQYALSADAKGSVYFISFFTGTFGRLDFEKQLLLEQSSSIGVTLRVLPLQVSSQQNHPADTHCLVALCASSATVLLTLHPSASVVQKIQYNAKDASWVPDATWLRMESQDWTQSPQAEVVDPQLCVAYGQTIHIMRVSYGMNEVKGKEEFKVSLLGRYSWGFPIRGLVSFNDSVIGVLDGTNRLSVVQLPHAEVKPATGTVPLSAVHSEDTTNWSLVFHTTPVDGREMRSHHGALGVFRGRSRTLYICGMKEVWSFQIGRWGQHIESVVARNDWSTALDVLLALRRGSLPPLLDFPHATTPRQKAVESRITQVIQSYLVNTLRPDAARFQVRQICFTAINVCIEAELWPVLYKTVFECFKATGHMNVYCTALEPFIVHGRIPRKEMDSEVLSSILQSYALPLEEEEQASHQAIQDGSGGSDILFRDLDHFPNLFPVARRLQQLVLCVDVSRLDLNLAIRLFTQHRLWTALVHVYCALGDFVSPLELLVGECTQLAKRCSSGDLPEEAPLLQCLLVRKLFFFIYRCFELRAFPLEPKDALGLVQPGPNAIVDLLACIFKTSDPSKAPPMFLRLLRLSFLGFFNTLSALFTSPSASRAMQDQAAAGKISWWKDTQQGSLLKALFELIQSSLEAAKTQSAEEGNPLPAHAEKEFLWFVAKSLPRARAQLPIQKVMQVVDHVLCSQGSQGRQRKVEQLLIGVLSNQESFDDEHSAAVINKAMNGFWGLASWLHERSGEYGKALDCRLQDPELREQIFEYIIAKLAEELNPALIEATLHRLQALVEVDNELCSLMLCEQFANVPDHSTVLDSLKPYPQMEMRYLEALLLRWTGAADRQAFFNMHVVRYIDLLCQHCPSAVLPFILENEALPLRECLELCGRYRVTDASVHLLERTGDFASVLQLMLSDYQEAIDKLCACFNGQGDRTIVSKAVKRLLGHGHGGQDSAVRSAEAWWEGFAEAQKCVNLLQNVYDLSSRNSNIMTEVQLEELWFGILGFTVRKQESLPESAASERRKTGLGLALRELAAKAMAGVLAYLSLPRCLKWICAEFGQSTLGIWKEPLQSMLSGLGFQQGLLQAAASVAAQDVMKPFVVLKMCGSRGALVSPRTAAVGVGSLERSLEWVVVIVIVIAIV</sequence>
<evidence type="ECO:0000313" key="4">
    <source>
        <dbReference type="EMBL" id="CAI3996903.1"/>
    </source>
</evidence>
<dbReference type="EMBL" id="CAMXCT020002260">
    <property type="protein sequence ID" value="CAL1150278.1"/>
    <property type="molecule type" value="Genomic_DNA"/>
</dbReference>
<dbReference type="GO" id="GO:0034058">
    <property type="term" value="P:endosomal vesicle fusion"/>
    <property type="evidence" value="ECO:0007669"/>
    <property type="project" value="TreeGrafter"/>
</dbReference>
<evidence type="ECO:0000313" key="5">
    <source>
        <dbReference type="EMBL" id="CAL1150278.1"/>
    </source>
</evidence>
<dbReference type="InterPro" id="IPR036322">
    <property type="entry name" value="WD40_repeat_dom_sf"/>
</dbReference>
<feature type="compositionally biased region" description="Basic and acidic residues" evidence="2">
    <location>
        <begin position="73"/>
        <end position="84"/>
    </location>
</feature>
<reference evidence="4" key="1">
    <citation type="submission" date="2022-10" db="EMBL/GenBank/DDBJ databases">
        <authorList>
            <person name="Chen Y."/>
            <person name="Dougan E. K."/>
            <person name="Chan C."/>
            <person name="Rhodes N."/>
            <person name="Thang M."/>
        </authorList>
    </citation>
    <scope>NUCLEOTIDE SEQUENCE</scope>
</reference>
<evidence type="ECO:0000256" key="1">
    <source>
        <dbReference type="ARBA" id="ARBA00009422"/>
    </source>
</evidence>
<accession>A0A9P1G1Y2</accession>
<dbReference type="Pfam" id="PF23556">
    <property type="entry name" value="TPR_Vps41"/>
    <property type="match status" value="1"/>
</dbReference>
<dbReference type="GO" id="GO:0005770">
    <property type="term" value="C:late endosome"/>
    <property type="evidence" value="ECO:0007669"/>
    <property type="project" value="TreeGrafter"/>
</dbReference>
<dbReference type="GO" id="GO:0006623">
    <property type="term" value="P:protein targeting to vacuole"/>
    <property type="evidence" value="ECO:0007669"/>
    <property type="project" value="InterPro"/>
</dbReference>
<evidence type="ECO:0000259" key="3">
    <source>
        <dbReference type="Pfam" id="PF12816"/>
    </source>
</evidence>
<evidence type="ECO:0000313" key="6">
    <source>
        <dbReference type="EMBL" id="CAL4784215.1"/>
    </source>
</evidence>
<evidence type="ECO:0000256" key="2">
    <source>
        <dbReference type="SAM" id="MobiDB-lite"/>
    </source>
</evidence>
<reference evidence="5" key="2">
    <citation type="submission" date="2024-04" db="EMBL/GenBank/DDBJ databases">
        <authorList>
            <person name="Chen Y."/>
            <person name="Shah S."/>
            <person name="Dougan E. K."/>
            <person name="Thang M."/>
            <person name="Chan C."/>
        </authorList>
    </citation>
    <scope>NUCLEOTIDE SEQUENCE [LARGE SCALE GENOMIC DNA]</scope>
</reference>
<name>A0A9P1G1Y2_9DINO</name>
<dbReference type="Proteomes" id="UP001152797">
    <property type="component" value="Unassembled WGS sequence"/>
</dbReference>
<evidence type="ECO:0000313" key="7">
    <source>
        <dbReference type="Proteomes" id="UP001152797"/>
    </source>
</evidence>
<keyword evidence="7" id="KW-1185">Reference proteome</keyword>
<feature type="region of interest" description="Disordered" evidence="2">
    <location>
        <begin position="54"/>
        <end position="97"/>
    </location>
</feature>
<dbReference type="InterPro" id="IPR045111">
    <property type="entry name" value="Vps41/Vps8"/>
</dbReference>
<dbReference type="OrthoDB" id="410759at2759"/>
<dbReference type="InterPro" id="IPR025941">
    <property type="entry name" value="Vps8_central_dom"/>
</dbReference>
<dbReference type="Pfam" id="PF23410">
    <property type="entry name" value="Beta-prop_VPS8"/>
    <property type="match status" value="1"/>
</dbReference>
<dbReference type="PANTHER" id="PTHR12616:SF8">
    <property type="entry name" value="VACUOLAR PROTEIN SORTING-ASSOCIATED PROTEIN 8 HOMOLOG"/>
    <property type="match status" value="1"/>
</dbReference>
<dbReference type="InterPro" id="IPR015943">
    <property type="entry name" value="WD40/YVTN_repeat-like_dom_sf"/>
</dbReference>
<dbReference type="EMBL" id="CAMXCT030002260">
    <property type="protein sequence ID" value="CAL4784215.1"/>
    <property type="molecule type" value="Genomic_DNA"/>
</dbReference>
<gene>
    <name evidence="4" type="ORF">C1SCF055_LOCUS23335</name>
</gene>
<proteinExistence type="inferred from homology"/>
<dbReference type="Pfam" id="PF12816">
    <property type="entry name" value="TPR_Vps8"/>
    <property type="match status" value="1"/>
</dbReference>
<organism evidence="4">
    <name type="scientific">Cladocopium goreaui</name>
    <dbReference type="NCBI Taxonomy" id="2562237"/>
    <lineage>
        <taxon>Eukaryota</taxon>
        <taxon>Sar</taxon>
        <taxon>Alveolata</taxon>
        <taxon>Dinophyceae</taxon>
        <taxon>Suessiales</taxon>
        <taxon>Symbiodiniaceae</taxon>
        <taxon>Cladocopium</taxon>
    </lineage>
</organism>
<comment type="similarity">
    <text evidence="1">Belongs to the VPS8 family.</text>
</comment>